<feature type="transmembrane region" description="Helical" evidence="1">
    <location>
        <begin position="199"/>
        <end position="221"/>
    </location>
</feature>
<evidence type="ECO:0000256" key="1">
    <source>
        <dbReference type="SAM" id="Phobius"/>
    </source>
</evidence>
<keyword evidence="1" id="KW-1133">Transmembrane helix</keyword>
<gene>
    <name evidence="2" type="ORF">NPX36_11370</name>
</gene>
<accession>A0ABY5NQR6</accession>
<protein>
    <submittedName>
        <fullName evidence="2">Uncharacterized protein</fullName>
    </submittedName>
</protein>
<name>A0ABY5NQR6_9FLAO</name>
<organism evidence="2 3">
    <name type="scientific">Paenimyroides aestuarii</name>
    <dbReference type="NCBI Taxonomy" id="2968490"/>
    <lineage>
        <taxon>Bacteria</taxon>
        <taxon>Pseudomonadati</taxon>
        <taxon>Bacteroidota</taxon>
        <taxon>Flavobacteriia</taxon>
        <taxon>Flavobacteriales</taxon>
        <taxon>Flavobacteriaceae</taxon>
        <taxon>Paenimyroides</taxon>
    </lineage>
</organism>
<dbReference type="EMBL" id="CP102382">
    <property type="protein sequence ID" value="UUV20911.1"/>
    <property type="molecule type" value="Genomic_DNA"/>
</dbReference>
<feature type="transmembrane region" description="Helical" evidence="1">
    <location>
        <begin position="55"/>
        <end position="75"/>
    </location>
</feature>
<keyword evidence="1" id="KW-0812">Transmembrane</keyword>
<keyword evidence="1" id="KW-0472">Membrane</keyword>
<keyword evidence="3" id="KW-1185">Reference proteome</keyword>
<dbReference type="Proteomes" id="UP001317001">
    <property type="component" value="Chromosome"/>
</dbReference>
<evidence type="ECO:0000313" key="2">
    <source>
        <dbReference type="EMBL" id="UUV20911.1"/>
    </source>
</evidence>
<dbReference type="RefSeq" id="WP_257498827.1">
    <property type="nucleotide sequence ID" value="NZ_CP102382.1"/>
</dbReference>
<feature type="transmembrane region" description="Helical" evidence="1">
    <location>
        <begin position="25"/>
        <end position="43"/>
    </location>
</feature>
<evidence type="ECO:0000313" key="3">
    <source>
        <dbReference type="Proteomes" id="UP001317001"/>
    </source>
</evidence>
<reference evidence="2 3" key="1">
    <citation type="submission" date="2022-08" db="EMBL/GenBank/DDBJ databases">
        <title>Myroides zhujiangensis sp. nov., a novel bacterium isolated from sediment in the Pearl River Estuary.</title>
        <authorList>
            <person name="Cui L."/>
        </authorList>
    </citation>
    <scope>NUCLEOTIDE SEQUENCE [LARGE SCALE GENOMIC DNA]</scope>
    <source>
        <strain evidence="2 3">SCSIO 72103</strain>
    </source>
</reference>
<proteinExistence type="predicted"/>
<sequence>MKYNPFKVILWLLFSTWVLLNSVRLFIYGFVISFIIVIIDRAFFGTRKRSDKQFVNLFCTFTVIAAVCYTFSPYFRSLEFKISHPKWNKLEVLSIHKEETRKVSTPLNFLEMIYTPVAIHYVDEKGADQIKNEKIKHYAIVGVEPFFSKQIIEKELEYIHERSLNKLIDKKAVNLYQHPLKDKMKMFKGNDAFALRHSIGFQIALVLAYLLAITLSIYTIFNYRKLKKHMRSASTKERKTACIILFILLYSYAVIAITIIHYLKFK</sequence>
<feature type="transmembrane region" description="Helical" evidence="1">
    <location>
        <begin position="242"/>
        <end position="263"/>
    </location>
</feature>